<feature type="transmembrane region" description="Helical" evidence="1">
    <location>
        <begin position="89"/>
        <end position="111"/>
    </location>
</feature>
<evidence type="ECO:0000313" key="3">
    <source>
        <dbReference type="Proteomes" id="UP000297839"/>
    </source>
</evidence>
<keyword evidence="3" id="KW-1185">Reference proteome</keyword>
<proteinExistence type="predicted"/>
<reference evidence="2 3" key="1">
    <citation type="submission" date="2019-03" db="EMBL/GenBank/DDBJ databases">
        <title>Ramlibacter sp. 18x22-1, whole genome shotgun sequence.</title>
        <authorList>
            <person name="Zhang X."/>
            <person name="Feng G."/>
            <person name="Zhu H."/>
        </authorList>
    </citation>
    <scope>NUCLEOTIDE SEQUENCE [LARGE SCALE GENOMIC DNA]</scope>
    <source>
        <strain evidence="2 3">18x22-1</strain>
    </source>
</reference>
<sequence>MSLKLFRSTGYHSILAPGEARLALHPGWAVAAVGGWVGFVCNVWLWHVMLTGGSGFLPALASAVGVAGATACLLSVFGWRRTFKLAATFVLLVAALLAGGAWVNGVPAQALSDDTFRIASMLPPWATLFRWQVPTLLVVLGGLPVLWLWNLQLRRLSGPAQMSVNVWGAIWWGLLAAAGFFALGRLA</sequence>
<dbReference type="EMBL" id="SMLK01000001">
    <property type="protein sequence ID" value="TFZ08926.1"/>
    <property type="molecule type" value="Genomic_DNA"/>
</dbReference>
<feature type="transmembrane region" description="Helical" evidence="1">
    <location>
        <begin position="131"/>
        <end position="151"/>
    </location>
</feature>
<evidence type="ECO:0000256" key="1">
    <source>
        <dbReference type="SAM" id="Phobius"/>
    </source>
</evidence>
<evidence type="ECO:0000313" key="2">
    <source>
        <dbReference type="EMBL" id="TFZ08926.1"/>
    </source>
</evidence>
<gene>
    <name evidence="2" type="ORF">EZ216_07220</name>
</gene>
<feature type="transmembrane region" description="Helical" evidence="1">
    <location>
        <begin position="163"/>
        <end position="183"/>
    </location>
</feature>
<organism evidence="2 3">
    <name type="scientific">Ramlibacter humi</name>
    <dbReference type="NCBI Taxonomy" id="2530451"/>
    <lineage>
        <taxon>Bacteria</taxon>
        <taxon>Pseudomonadati</taxon>
        <taxon>Pseudomonadota</taxon>
        <taxon>Betaproteobacteria</taxon>
        <taxon>Burkholderiales</taxon>
        <taxon>Comamonadaceae</taxon>
        <taxon>Ramlibacter</taxon>
    </lineage>
</organism>
<feature type="transmembrane region" description="Helical" evidence="1">
    <location>
        <begin position="28"/>
        <end position="49"/>
    </location>
</feature>
<keyword evidence="1" id="KW-0812">Transmembrane</keyword>
<dbReference type="RefSeq" id="WP_135249011.1">
    <property type="nucleotide sequence ID" value="NZ_SMLK01000001.1"/>
</dbReference>
<accession>A0A4Z0CB92</accession>
<dbReference type="Proteomes" id="UP000297839">
    <property type="component" value="Unassembled WGS sequence"/>
</dbReference>
<dbReference type="OrthoDB" id="8903491at2"/>
<evidence type="ECO:0008006" key="4">
    <source>
        <dbReference type="Google" id="ProtNLM"/>
    </source>
</evidence>
<feature type="transmembrane region" description="Helical" evidence="1">
    <location>
        <begin position="55"/>
        <end position="77"/>
    </location>
</feature>
<dbReference type="AlphaFoldDB" id="A0A4Z0CB92"/>
<keyword evidence="1" id="KW-0472">Membrane</keyword>
<name>A0A4Z0CB92_9BURK</name>
<keyword evidence="1" id="KW-1133">Transmembrane helix</keyword>
<comment type="caution">
    <text evidence="2">The sequence shown here is derived from an EMBL/GenBank/DDBJ whole genome shotgun (WGS) entry which is preliminary data.</text>
</comment>
<protein>
    <recommendedName>
        <fullName evidence="4">DUF1705 domain-containing protein</fullName>
    </recommendedName>
</protein>